<dbReference type="CDD" id="cd17767">
    <property type="entry name" value="UP_EcUdp-like"/>
    <property type="match status" value="1"/>
</dbReference>
<organism evidence="5 6">
    <name type="scientific">Vallitalea guaymasensis</name>
    <dbReference type="NCBI Taxonomy" id="1185412"/>
    <lineage>
        <taxon>Bacteria</taxon>
        <taxon>Bacillati</taxon>
        <taxon>Bacillota</taxon>
        <taxon>Clostridia</taxon>
        <taxon>Lachnospirales</taxon>
        <taxon>Vallitaleaceae</taxon>
        <taxon>Vallitalea</taxon>
    </lineage>
</organism>
<evidence type="ECO:0000313" key="6">
    <source>
        <dbReference type="Proteomes" id="UP000677305"/>
    </source>
</evidence>
<name>A0A8J8MAR6_9FIRM</name>
<dbReference type="RefSeq" id="WP_212693378.1">
    <property type="nucleotide sequence ID" value="NZ_CP058561.1"/>
</dbReference>
<dbReference type="InterPro" id="IPR000845">
    <property type="entry name" value="Nucleoside_phosphorylase_d"/>
</dbReference>
<evidence type="ECO:0000256" key="2">
    <source>
        <dbReference type="ARBA" id="ARBA00021980"/>
    </source>
</evidence>
<dbReference type="SUPFAM" id="SSF53167">
    <property type="entry name" value="Purine and uridine phosphorylases"/>
    <property type="match status" value="1"/>
</dbReference>
<protein>
    <recommendedName>
        <fullName evidence="2">Uridine phosphorylase</fullName>
        <ecNumber evidence="1">2.4.2.3</ecNumber>
    </recommendedName>
</protein>
<feature type="domain" description="Nucleoside phosphorylase" evidence="4">
    <location>
        <begin position="16"/>
        <end position="214"/>
    </location>
</feature>
<dbReference type="AlphaFoldDB" id="A0A8J8MAR6"/>
<sequence>MEKTLYLKSTDKDISKYVVFSGDPRRVEKIISFMDDVKEIAVSREFHSYTGFYKGVKITISSTGIGGPSAAIAMEEMYECGMEVAIRLGTVMGLRDDLLGKFIIPVGAMREDGTTTTYVDKSYPAVADFELIEYMNKSAENNGFGYDNSIICSYDGFYSQMRESRLSTKLEMSIVEDIQELKKFNIGGIDMESSTILTLSRLMGIKGCVVTMTTVLENLKNYLKGGNRQKAEEEDLVRVVLDGIVLYDTANK</sequence>
<dbReference type="GO" id="GO:0005829">
    <property type="term" value="C:cytosol"/>
    <property type="evidence" value="ECO:0007669"/>
    <property type="project" value="TreeGrafter"/>
</dbReference>
<dbReference type="EC" id="2.4.2.3" evidence="1"/>
<comment type="catalytic activity">
    <reaction evidence="3">
        <text>uridine + phosphate = alpha-D-ribose 1-phosphate + uracil</text>
        <dbReference type="Rhea" id="RHEA:24388"/>
        <dbReference type="ChEBI" id="CHEBI:16704"/>
        <dbReference type="ChEBI" id="CHEBI:17568"/>
        <dbReference type="ChEBI" id="CHEBI:43474"/>
        <dbReference type="ChEBI" id="CHEBI:57720"/>
        <dbReference type="EC" id="2.4.2.3"/>
    </reaction>
</comment>
<dbReference type="PANTHER" id="PTHR43691:SF11">
    <property type="entry name" value="FI09636P-RELATED"/>
    <property type="match status" value="1"/>
</dbReference>
<accession>A0A8J8MAR6</accession>
<dbReference type="EMBL" id="CP058561">
    <property type="protein sequence ID" value="QUH29265.1"/>
    <property type="molecule type" value="Genomic_DNA"/>
</dbReference>
<evidence type="ECO:0000259" key="4">
    <source>
        <dbReference type="Pfam" id="PF01048"/>
    </source>
</evidence>
<dbReference type="Proteomes" id="UP000677305">
    <property type="component" value="Chromosome"/>
</dbReference>
<evidence type="ECO:0000256" key="3">
    <source>
        <dbReference type="ARBA" id="ARBA00048447"/>
    </source>
</evidence>
<evidence type="ECO:0000256" key="1">
    <source>
        <dbReference type="ARBA" id="ARBA00011888"/>
    </source>
</evidence>
<dbReference type="Pfam" id="PF01048">
    <property type="entry name" value="PNP_UDP_1"/>
    <property type="match status" value="1"/>
</dbReference>
<dbReference type="PANTHER" id="PTHR43691">
    <property type="entry name" value="URIDINE PHOSPHORYLASE"/>
    <property type="match status" value="1"/>
</dbReference>
<dbReference type="InterPro" id="IPR035994">
    <property type="entry name" value="Nucleoside_phosphorylase_sf"/>
</dbReference>
<dbReference type="KEGG" id="vgu:HYG85_10140"/>
<dbReference type="GO" id="GO:0009116">
    <property type="term" value="P:nucleoside metabolic process"/>
    <property type="evidence" value="ECO:0007669"/>
    <property type="project" value="InterPro"/>
</dbReference>
<gene>
    <name evidence="5" type="ORF">HYG85_10140</name>
</gene>
<dbReference type="GO" id="GO:0004850">
    <property type="term" value="F:uridine phosphorylase activity"/>
    <property type="evidence" value="ECO:0007669"/>
    <property type="project" value="UniProtKB-EC"/>
</dbReference>
<proteinExistence type="predicted"/>
<reference evidence="5 6" key="1">
    <citation type="submission" date="2020-07" db="EMBL/GenBank/DDBJ databases">
        <title>Vallitalea guaymasensis genome.</title>
        <authorList>
            <person name="Postec A."/>
        </authorList>
    </citation>
    <scope>NUCLEOTIDE SEQUENCE [LARGE SCALE GENOMIC DNA]</scope>
    <source>
        <strain evidence="5 6">Ra1766G1</strain>
    </source>
</reference>
<evidence type="ECO:0000313" key="5">
    <source>
        <dbReference type="EMBL" id="QUH29265.1"/>
    </source>
</evidence>
<keyword evidence="6" id="KW-1185">Reference proteome</keyword>
<dbReference type="Gene3D" id="3.40.50.1580">
    <property type="entry name" value="Nucleoside phosphorylase domain"/>
    <property type="match status" value="1"/>
</dbReference>